<evidence type="ECO:0000256" key="1">
    <source>
        <dbReference type="SAM" id="SignalP"/>
    </source>
</evidence>
<name>A0AAU2GRY3_9ACTN</name>
<dbReference type="EMBL" id="CP108253">
    <property type="protein sequence ID" value="WTU38561.1"/>
    <property type="molecule type" value="Genomic_DNA"/>
</dbReference>
<feature type="chain" id="PRO_5043468695" evidence="1">
    <location>
        <begin position="31"/>
        <end position="201"/>
    </location>
</feature>
<sequence>MPRCRPALVRTAVAAAALAGLGLAVPSAGAAPHQAATAPTSAPPPARAVPKPVKAAPALVTATANRATRAIAKAQPAAVEAAAVICGSGWSLEYAETLPPHLNRLGTLFIYTKAAPTNDPNDVPVCSIFDNNTASRKWMKLKVCSNYIDDGCAEDVGNYTQYAGPVYRTRGGCGKVTAIMKNSSSSSAALIDAVRSATTCD</sequence>
<evidence type="ECO:0000313" key="2">
    <source>
        <dbReference type="EMBL" id="WTU38561.1"/>
    </source>
</evidence>
<dbReference type="AlphaFoldDB" id="A0AAU2GRY3"/>
<protein>
    <submittedName>
        <fullName evidence="2">Uncharacterized protein</fullName>
    </submittedName>
</protein>
<proteinExistence type="predicted"/>
<keyword evidence="1" id="KW-0732">Signal</keyword>
<accession>A0AAU2GRY3</accession>
<gene>
    <name evidence="2" type="ORF">OHV25_02765</name>
</gene>
<organism evidence="2">
    <name type="scientific">Streptomyces sp. NBC_00060</name>
    <dbReference type="NCBI Taxonomy" id="2975636"/>
    <lineage>
        <taxon>Bacteria</taxon>
        <taxon>Bacillati</taxon>
        <taxon>Actinomycetota</taxon>
        <taxon>Actinomycetes</taxon>
        <taxon>Kitasatosporales</taxon>
        <taxon>Streptomycetaceae</taxon>
        <taxon>Streptomyces</taxon>
    </lineage>
</organism>
<feature type="signal peptide" evidence="1">
    <location>
        <begin position="1"/>
        <end position="30"/>
    </location>
</feature>
<reference evidence="2" key="1">
    <citation type="submission" date="2022-10" db="EMBL/GenBank/DDBJ databases">
        <title>The complete genomes of actinobacterial strains from the NBC collection.</title>
        <authorList>
            <person name="Joergensen T.S."/>
            <person name="Alvarez Arevalo M."/>
            <person name="Sterndorff E.B."/>
            <person name="Faurdal D."/>
            <person name="Vuksanovic O."/>
            <person name="Mourched A.-S."/>
            <person name="Charusanti P."/>
            <person name="Shaw S."/>
            <person name="Blin K."/>
            <person name="Weber T."/>
        </authorList>
    </citation>
    <scope>NUCLEOTIDE SEQUENCE</scope>
    <source>
        <strain evidence="2">NBC_00060</strain>
    </source>
</reference>